<sequence length="406" mass="46769">MDATDTKEAELLYADLPSQGEIPEVDQPPSTPVTISAPTTNIPSSAFKVGESSRAQVVIPSSEPVIPPSLLEEGEALTRQQRQRSLQQRYMASRLRTAFLEDIQKNIFVSRRTTLNIYAILGVEKESEAYQHEYLAFIKYQRRRNNTVNSPHLIVRVLSVTICKFMNIWYPNLEVERRDCKRYIFSEVDFVDLSIDDIDFLYDHFRNLYHRTQDVSQTLFNLESYPLFTIIEDPFGVVYKNNSSEKCFLRFDEVGYYSDGTLKVIKLQLEHRLQEARRNTLSLSRFSLYDLGSSLPYPLPQLQPLGKDLLICILHALPAVENEKFCKPMVEYQSREDASSETHNPKHVETGAKVERTRLDRKKEIKENGAVLNQKQSRSLVARGVRLNTEGHGIKSCRTPFEKIMP</sequence>
<evidence type="ECO:0000313" key="1">
    <source>
        <dbReference type="EMBL" id="KAI3771165.1"/>
    </source>
</evidence>
<gene>
    <name evidence="1" type="ORF">L6452_02324</name>
</gene>
<dbReference type="Proteomes" id="UP001055879">
    <property type="component" value="Linkage Group LG01"/>
</dbReference>
<dbReference type="EMBL" id="CM042047">
    <property type="protein sequence ID" value="KAI3771165.1"/>
    <property type="molecule type" value="Genomic_DNA"/>
</dbReference>
<reference evidence="2" key="1">
    <citation type="journal article" date="2022" name="Mol. Ecol. Resour.">
        <title>The genomes of chicory, endive, great burdock and yacon provide insights into Asteraceae palaeo-polyploidization history and plant inulin production.</title>
        <authorList>
            <person name="Fan W."/>
            <person name="Wang S."/>
            <person name="Wang H."/>
            <person name="Wang A."/>
            <person name="Jiang F."/>
            <person name="Liu H."/>
            <person name="Zhao H."/>
            <person name="Xu D."/>
            <person name="Zhang Y."/>
        </authorList>
    </citation>
    <scope>NUCLEOTIDE SEQUENCE [LARGE SCALE GENOMIC DNA]</scope>
    <source>
        <strain evidence="2">cv. Niubang</strain>
    </source>
</reference>
<comment type="caution">
    <text evidence="1">The sequence shown here is derived from an EMBL/GenBank/DDBJ whole genome shotgun (WGS) entry which is preliminary data.</text>
</comment>
<evidence type="ECO:0000313" key="2">
    <source>
        <dbReference type="Proteomes" id="UP001055879"/>
    </source>
</evidence>
<protein>
    <submittedName>
        <fullName evidence="1">Uncharacterized protein</fullName>
    </submittedName>
</protein>
<name>A0ACB9FJ38_ARCLA</name>
<proteinExistence type="predicted"/>
<keyword evidence="2" id="KW-1185">Reference proteome</keyword>
<accession>A0ACB9FJ38</accession>
<reference evidence="1 2" key="2">
    <citation type="journal article" date="2022" name="Mol. Ecol. Resour.">
        <title>The genomes of chicory, endive, great burdock and yacon provide insights into Asteraceae paleo-polyploidization history and plant inulin production.</title>
        <authorList>
            <person name="Fan W."/>
            <person name="Wang S."/>
            <person name="Wang H."/>
            <person name="Wang A."/>
            <person name="Jiang F."/>
            <person name="Liu H."/>
            <person name="Zhao H."/>
            <person name="Xu D."/>
            <person name="Zhang Y."/>
        </authorList>
    </citation>
    <scope>NUCLEOTIDE SEQUENCE [LARGE SCALE GENOMIC DNA]</scope>
    <source>
        <strain evidence="2">cv. Niubang</strain>
    </source>
</reference>
<organism evidence="1 2">
    <name type="scientific">Arctium lappa</name>
    <name type="common">Greater burdock</name>
    <name type="synonym">Lappa major</name>
    <dbReference type="NCBI Taxonomy" id="4217"/>
    <lineage>
        <taxon>Eukaryota</taxon>
        <taxon>Viridiplantae</taxon>
        <taxon>Streptophyta</taxon>
        <taxon>Embryophyta</taxon>
        <taxon>Tracheophyta</taxon>
        <taxon>Spermatophyta</taxon>
        <taxon>Magnoliopsida</taxon>
        <taxon>eudicotyledons</taxon>
        <taxon>Gunneridae</taxon>
        <taxon>Pentapetalae</taxon>
        <taxon>asterids</taxon>
        <taxon>campanulids</taxon>
        <taxon>Asterales</taxon>
        <taxon>Asteraceae</taxon>
        <taxon>Carduoideae</taxon>
        <taxon>Cardueae</taxon>
        <taxon>Arctiinae</taxon>
        <taxon>Arctium</taxon>
    </lineage>
</organism>